<evidence type="ECO:0000313" key="1">
    <source>
        <dbReference type="EMBL" id="KAB1181455.1"/>
    </source>
</evidence>
<sequence>MVDKFSVVLVDLDPTIGSEYNKTRPCVVVSPTDLNNVLGTVIIAPMTSVHRGWPFRPLVTGPKTKSELAIDQMRVIDKRRIRKTLGKLNSNDIEKVQSVIEDFFH</sequence>
<accession>A0AAD3WVW7</accession>
<dbReference type="GO" id="GO:0003677">
    <property type="term" value="F:DNA binding"/>
    <property type="evidence" value="ECO:0007669"/>
    <property type="project" value="InterPro"/>
</dbReference>
<organism evidence="1 2">
    <name type="scientific">Photobacterium damselae subsp. damselae</name>
    <name type="common">Listonella damsela</name>
    <dbReference type="NCBI Taxonomy" id="85581"/>
    <lineage>
        <taxon>Bacteria</taxon>
        <taxon>Pseudomonadati</taxon>
        <taxon>Pseudomonadota</taxon>
        <taxon>Gammaproteobacteria</taxon>
        <taxon>Vibrionales</taxon>
        <taxon>Vibrionaceae</taxon>
        <taxon>Photobacterium</taxon>
    </lineage>
</organism>
<dbReference type="RefSeq" id="WP_068945409.1">
    <property type="nucleotide sequence ID" value="NZ_CP065042.1"/>
</dbReference>
<proteinExistence type="predicted"/>
<dbReference type="Proteomes" id="UP000480943">
    <property type="component" value="Unassembled WGS sequence"/>
</dbReference>
<dbReference type="EMBL" id="VZUQ01000053">
    <property type="protein sequence ID" value="KAB1181455.1"/>
    <property type="molecule type" value="Genomic_DNA"/>
</dbReference>
<dbReference type="InterPro" id="IPR011067">
    <property type="entry name" value="Plasmid_toxin/cell-grow_inhib"/>
</dbReference>
<comment type="caution">
    <text evidence="1">The sequence shown here is derived from an EMBL/GenBank/DDBJ whole genome shotgun (WGS) entry which is preliminary data.</text>
</comment>
<reference evidence="1 2" key="1">
    <citation type="submission" date="2019-09" db="EMBL/GenBank/DDBJ databases">
        <title>Photobacterium damselae subsp. damselae CDC-2227-81, a human clinical isolate.</title>
        <authorList>
            <person name="Osorio C.R."/>
        </authorList>
    </citation>
    <scope>NUCLEOTIDE SEQUENCE [LARGE SCALE GENOMIC DNA]</scope>
    <source>
        <strain evidence="1 2">CDC-2227-81</strain>
    </source>
</reference>
<protein>
    <submittedName>
        <fullName evidence="1">Type II toxin-antitoxin system PemK/MazF family toxin</fullName>
    </submittedName>
</protein>
<dbReference type="InterPro" id="IPR003477">
    <property type="entry name" value="PemK-like"/>
</dbReference>
<evidence type="ECO:0000313" key="2">
    <source>
        <dbReference type="Proteomes" id="UP000480943"/>
    </source>
</evidence>
<name>A0AAD3WVW7_PHODD</name>
<dbReference type="PANTHER" id="PTHR33988">
    <property type="entry name" value="ENDORIBONUCLEASE MAZF-RELATED"/>
    <property type="match status" value="1"/>
</dbReference>
<dbReference type="AlphaFoldDB" id="A0AAD3WVW7"/>
<dbReference type="Gene3D" id="2.30.30.110">
    <property type="match status" value="1"/>
</dbReference>
<dbReference type="GO" id="GO:0004521">
    <property type="term" value="F:RNA endonuclease activity"/>
    <property type="evidence" value="ECO:0007669"/>
    <property type="project" value="TreeGrafter"/>
</dbReference>
<dbReference type="SUPFAM" id="SSF50118">
    <property type="entry name" value="Cell growth inhibitor/plasmid maintenance toxic component"/>
    <property type="match status" value="1"/>
</dbReference>
<dbReference type="GO" id="GO:0006402">
    <property type="term" value="P:mRNA catabolic process"/>
    <property type="evidence" value="ECO:0007669"/>
    <property type="project" value="TreeGrafter"/>
</dbReference>
<gene>
    <name evidence="1" type="ORF">F6450_08875</name>
</gene>
<dbReference type="GO" id="GO:0016075">
    <property type="term" value="P:rRNA catabolic process"/>
    <property type="evidence" value="ECO:0007669"/>
    <property type="project" value="TreeGrafter"/>
</dbReference>
<dbReference type="PANTHER" id="PTHR33988:SF2">
    <property type="entry name" value="ENDORIBONUCLEASE MAZF"/>
    <property type="match status" value="1"/>
</dbReference>
<dbReference type="Pfam" id="PF02452">
    <property type="entry name" value="PemK_toxin"/>
    <property type="match status" value="1"/>
</dbReference>